<dbReference type="Proteomes" id="UP000039865">
    <property type="component" value="Unassembled WGS sequence"/>
</dbReference>
<gene>
    <name evidence="2" type="primary">Contig3724.g164</name>
    <name evidence="2" type="ORF">STYLEM_15175</name>
</gene>
<dbReference type="PANTHER" id="PTHR43215:SF14">
    <property type="entry name" value="RADIAL SPOKE HEAD 1 HOMOLOG"/>
    <property type="match status" value="1"/>
</dbReference>
<keyword evidence="1" id="KW-0677">Repeat</keyword>
<proteinExistence type="predicted"/>
<evidence type="ECO:0008006" key="4">
    <source>
        <dbReference type="Google" id="ProtNLM"/>
    </source>
</evidence>
<keyword evidence="3" id="KW-1185">Reference proteome</keyword>
<dbReference type="Pfam" id="PF02493">
    <property type="entry name" value="MORN"/>
    <property type="match status" value="3"/>
</dbReference>
<dbReference type="InterPro" id="IPR003409">
    <property type="entry name" value="MORN"/>
</dbReference>
<organism evidence="2 3">
    <name type="scientific">Stylonychia lemnae</name>
    <name type="common">Ciliate</name>
    <dbReference type="NCBI Taxonomy" id="5949"/>
    <lineage>
        <taxon>Eukaryota</taxon>
        <taxon>Sar</taxon>
        <taxon>Alveolata</taxon>
        <taxon>Ciliophora</taxon>
        <taxon>Intramacronucleata</taxon>
        <taxon>Spirotrichea</taxon>
        <taxon>Stichotrichia</taxon>
        <taxon>Sporadotrichida</taxon>
        <taxon>Oxytrichidae</taxon>
        <taxon>Stylonychinae</taxon>
        <taxon>Stylonychia</taxon>
    </lineage>
</organism>
<accession>A0A078AV52</accession>
<dbReference type="InParanoid" id="A0A078AV52"/>
<sequence>MGCTQRKLKIYQMNISVYSIRQLNQEIDLIEPKRDTFLTHSFTQLKLIIDSRYKVDKDTKENPFQAKDDKQTAQGASPDKQPFKWAILAKNQICNQYFMQWHIFERDSQKTADIFTQHFKITIQLIKQYPLLQDFFKDVLYAALTYVVMNKLPLYKEKNEELELYDLLKGQIVFTHLANLRDSLKYFFTNFQSEILFVKNEINSPDNPRVLMIFNYQSKSSGKKFYAQIILKISRVGFQDQFIDFLEDLDSAESLEELRDILFTINNPNQQDIKILEQATDLYIGRVNQFKLKHGFGTLYTKAGDKLFGYWFNNRLYKGISTLKEGMKIVGTFPSGNLSDIYDPNSKASIKWDKEGQVFEKIIDKNDCGTCRDYFKNGSYYEGQFRKGQRFGKGKLVFHGEIYDGFFKDDQRNGFGQLTLKNGAEFEGEWVKGLKNGKGVITLPQGDKFEGQFKNGKGFQEGKWKKSSGEIIDITYEEFLKQNNLII</sequence>
<evidence type="ECO:0000256" key="1">
    <source>
        <dbReference type="ARBA" id="ARBA00022737"/>
    </source>
</evidence>
<dbReference type="SMART" id="SM00698">
    <property type="entry name" value="MORN"/>
    <property type="match status" value="3"/>
</dbReference>
<dbReference type="PANTHER" id="PTHR43215">
    <property type="entry name" value="RADIAL SPOKE HEAD 1 HOMOLOG"/>
    <property type="match status" value="1"/>
</dbReference>
<protein>
    <recommendedName>
        <fullName evidence="4">Morn repeat protein</fullName>
    </recommendedName>
</protein>
<name>A0A078AV52_STYLE</name>
<dbReference type="Gene3D" id="2.20.110.10">
    <property type="entry name" value="Histone H3 K4-specific methyltransferase SET7/9 N-terminal domain"/>
    <property type="match status" value="1"/>
</dbReference>
<dbReference type="AlphaFoldDB" id="A0A078AV52"/>
<evidence type="ECO:0000313" key="3">
    <source>
        <dbReference type="Proteomes" id="UP000039865"/>
    </source>
</evidence>
<dbReference type="EMBL" id="CCKQ01014329">
    <property type="protein sequence ID" value="CDW86084.1"/>
    <property type="molecule type" value="Genomic_DNA"/>
</dbReference>
<dbReference type="SUPFAM" id="SSF82185">
    <property type="entry name" value="Histone H3 K4-specific methyltransferase SET7/9 N-terminal domain"/>
    <property type="match status" value="2"/>
</dbReference>
<reference evidence="2 3" key="1">
    <citation type="submission" date="2014-06" db="EMBL/GenBank/DDBJ databases">
        <authorList>
            <person name="Swart Estienne"/>
        </authorList>
    </citation>
    <scope>NUCLEOTIDE SEQUENCE [LARGE SCALE GENOMIC DNA]</scope>
    <source>
        <strain evidence="2 3">130c</strain>
    </source>
</reference>
<evidence type="ECO:0000313" key="2">
    <source>
        <dbReference type="EMBL" id="CDW86084.1"/>
    </source>
</evidence>